<feature type="transmembrane region" description="Helical" evidence="1">
    <location>
        <begin position="105"/>
        <end position="124"/>
    </location>
</feature>
<feature type="transmembrane region" description="Helical" evidence="1">
    <location>
        <begin position="275"/>
        <end position="292"/>
    </location>
</feature>
<dbReference type="InterPro" id="IPR050623">
    <property type="entry name" value="Glucan_succinyl_AcylTrfase"/>
</dbReference>
<evidence type="ECO:0000313" key="4">
    <source>
        <dbReference type="Proteomes" id="UP000636891"/>
    </source>
</evidence>
<organism evidence="3 4">
    <name type="scientific">Alistipes hominis</name>
    <dbReference type="NCBI Taxonomy" id="2763015"/>
    <lineage>
        <taxon>Bacteria</taxon>
        <taxon>Pseudomonadati</taxon>
        <taxon>Bacteroidota</taxon>
        <taxon>Bacteroidia</taxon>
        <taxon>Bacteroidales</taxon>
        <taxon>Rikenellaceae</taxon>
        <taxon>Alistipes</taxon>
    </lineage>
</organism>
<name>A0ABR7CMD6_9BACT</name>
<keyword evidence="1" id="KW-0472">Membrane</keyword>
<feature type="transmembrane region" description="Helical" evidence="1">
    <location>
        <begin position="176"/>
        <end position="193"/>
    </location>
</feature>
<keyword evidence="1" id="KW-1133">Transmembrane helix</keyword>
<dbReference type="InterPro" id="IPR002656">
    <property type="entry name" value="Acyl_transf_3_dom"/>
</dbReference>
<proteinExistence type="predicted"/>
<gene>
    <name evidence="3" type="ORF">H8S08_07330</name>
</gene>
<protein>
    <submittedName>
        <fullName evidence="3">Acyltransferase family protein</fullName>
    </submittedName>
</protein>
<feature type="transmembrane region" description="Helical" evidence="1">
    <location>
        <begin position="304"/>
        <end position="322"/>
    </location>
</feature>
<keyword evidence="3" id="KW-0808">Transferase</keyword>
<feature type="transmembrane region" description="Helical" evidence="1">
    <location>
        <begin position="35"/>
        <end position="61"/>
    </location>
</feature>
<feature type="transmembrane region" description="Helical" evidence="1">
    <location>
        <begin position="136"/>
        <end position="156"/>
    </location>
</feature>
<accession>A0ABR7CMD6</accession>
<evidence type="ECO:0000313" key="3">
    <source>
        <dbReference type="EMBL" id="MBC5616832.1"/>
    </source>
</evidence>
<comment type="caution">
    <text evidence="3">The sequence shown here is derived from an EMBL/GenBank/DDBJ whole genome shotgun (WGS) entry which is preliminary data.</text>
</comment>
<keyword evidence="3" id="KW-0012">Acyltransferase</keyword>
<dbReference type="Pfam" id="PF01757">
    <property type="entry name" value="Acyl_transf_3"/>
    <property type="match status" value="1"/>
</dbReference>
<feature type="domain" description="Acyltransferase 3" evidence="2">
    <location>
        <begin position="1"/>
        <end position="319"/>
    </location>
</feature>
<evidence type="ECO:0000259" key="2">
    <source>
        <dbReference type="Pfam" id="PF01757"/>
    </source>
</evidence>
<feature type="transmembrane region" description="Helical" evidence="1">
    <location>
        <begin position="81"/>
        <end position="99"/>
    </location>
</feature>
<sequence length="332" mass="37940">MKVLLTVLVVFHHAGQAYGDGGAWPYSPSLSHEYVGWLGNFFPVNAAFFMGLFFLISAYFIPGSLDRSGTKQFVRKRAIRLGVPMLVVLILSLSVTGKAEFAHTWFLEHLLFYSLAYVCIYEACRKYEWGLKRDRRLNLLRVLLLAAGLSAVTYYVRLENPIDHWKMLGGFLSSEPAHLPQYVLMFALGIVAYRNDWFGSLSPSVGKVLLAVAGLMVLLVYLRPVYPFLGNNIWKNWWWYEALLCLSLSFGLIYLYRVRFNRTSPFRRWLADQAYGVYFFHLFVIIGLQYAFDGFDMGSGTVKFLFIGICATVVSFALVYLVRSIPGMKRVL</sequence>
<evidence type="ECO:0000256" key="1">
    <source>
        <dbReference type="SAM" id="Phobius"/>
    </source>
</evidence>
<dbReference type="EMBL" id="JACOOK010000003">
    <property type="protein sequence ID" value="MBC5616832.1"/>
    <property type="molecule type" value="Genomic_DNA"/>
</dbReference>
<keyword evidence="1" id="KW-0812">Transmembrane</keyword>
<reference evidence="3 4" key="1">
    <citation type="submission" date="2020-08" db="EMBL/GenBank/DDBJ databases">
        <title>Genome public.</title>
        <authorList>
            <person name="Liu C."/>
            <person name="Sun Q."/>
        </authorList>
    </citation>
    <scope>NUCLEOTIDE SEQUENCE [LARGE SCALE GENOMIC DNA]</scope>
    <source>
        <strain evidence="3 4">New-7</strain>
    </source>
</reference>
<dbReference type="PANTHER" id="PTHR36927">
    <property type="entry name" value="BLR4337 PROTEIN"/>
    <property type="match status" value="1"/>
</dbReference>
<dbReference type="Proteomes" id="UP000636891">
    <property type="component" value="Unassembled WGS sequence"/>
</dbReference>
<feature type="transmembrane region" description="Helical" evidence="1">
    <location>
        <begin position="205"/>
        <end position="225"/>
    </location>
</feature>
<keyword evidence="4" id="KW-1185">Reference proteome</keyword>
<dbReference type="GO" id="GO:0016746">
    <property type="term" value="F:acyltransferase activity"/>
    <property type="evidence" value="ECO:0007669"/>
    <property type="project" value="UniProtKB-KW"/>
</dbReference>
<feature type="transmembrane region" description="Helical" evidence="1">
    <location>
        <begin position="237"/>
        <end position="255"/>
    </location>
</feature>